<gene>
    <name evidence="2" type="ORF">CURHAP_LOCUS31172</name>
</gene>
<organism evidence="2 3">
    <name type="scientific">Prunus armeniaca</name>
    <name type="common">Apricot</name>
    <name type="synonym">Armeniaca vulgaris</name>
    <dbReference type="NCBI Taxonomy" id="36596"/>
    <lineage>
        <taxon>Eukaryota</taxon>
        <taxon>Viridiplantae</taxon>
        <taxon>Streptophyta</taxon>
        <taxon>Embryophyta</taxon>
        <taxon>Tracheophyta</taxon>
        <taxon>Spermatophyta</taxon>
        <taxon>Magnoliopsida</taxon>
        <taxon>eudicotyledons</taxon>
        <taxon>Gunneridae</taxon>
        <taxon>Pentapetalae</taxon>
        <taxon>rosids</taxon>
        <taxon>fabids</taxon>
        <taxon>Rosales</taxon>
        <taxon>Rosaceae</taxon>
        <taxon>Amygdaloideae</taxon>
        <taxon>Amygdaleae</taxon>
        <taxon>Prunus</taxon>
    </lineage>
</organism>
<sequence>MHLSCESPLHDQHSACRSAGVTSRGSCEQVTRQGAKGLEGTEYTRLGCRRTRCRGHDGAEGTRQGAEWHGKGMKFGIVSKAFA</sequence>
<accession>A0A6J5UV35</accession>
<protein>
    <submittedName>
        <fullName evidence="2">Uncharacterized protein</fullName>
    </submittedName>
</protein>
<dbReference type="AlphaFoldDB" id="A0A6J5UV35"/>
<reference evidence="2 3" key="1">
    <citation type="submission" date="2020-05" db="EMBL/GenBank/DDBJ databases">
        <authorList>
            <person name="Campoy J."/>
            <person name="Schneeberger K."/>
            <person name="Spophaly S."/>
        </authorList>
    </citation>
    <scope>NUCLEOTIDE SEQUENCE [LARGE SCALE GENOMIC DNA]</scope>
    <source>
        <strain evidence="2">PruArmRojPasFocal</strain>
    </source>
</reference>
<evidence type="ECO:0000256" key="1">
    <source>
        <dbReference type="SAM" id="MobiDB-lite"/>
    </source>
</evidence>
<dbReference type="EMBL" id="CAEKDK010000005">
    <property type="protein sequence ID" value="CAB4279085.1"/>
    <property type="molecule type" value="Genomic_DNA"/>
</dbReference>
<evidence type="ECO:0000313" key="3">
    <source>
        <dbReference type="Proteomes" id="UP000507222"/>
    </source>
</evidence>
<dbReference type="Proteomes" id="UP000507222">
    <property type="component" value="Unassembled WGS sequence"/>
</dbReference>
<feature type="region of interest" description="Disordered" evidence="1">
    <location>
        <begin position="1"/>
        <end position="22"/>
    </location>
</feature>
<evidence type="ECO:0000313" key="2">
    <source>
        <dbReference type="EMBL" id="CAB4279085.1"/>
    </source>
</evidence>
<proteinExistence type="predicted"/>
<name>A0A6J5UV35_PRUAR</name>